<name>A0A8J7MNX1_9RHOB</name>
<evidence type="ECO:0000256" key="3">
    <source>
        <dbReference type="ARBA" id="ARBA00022840"/>
    </source>
</evidence>
<dbReference type="PANTHER" id="PTHR42749">
    <property type="entry name" value="CELL SHAPE-DETERMINING PROTEIN MREB"/>
    <property type="match status" value="1"/>
</dbReference>
<dbReference type="GO" id="GO:0140662">
    <property type="term" value="F:ATP-dependent protein folding chaperone"/>
    <property type="evidence" value="ECO:0007669"/>
    <property type="project" value="InterPro"/>
</dbReference>
<comment type="caution">
    <text evidence="4">The sequence shown here is derived from an EMBL/GenBank/DDBJ whole genome shotgun (WGS) entry which is preliminary data.</text>
</comment>
<dbReference type="InterPro" id="IPR018181">
    <property type="entry name" value="Heat_shock_70_CS"/>
</dbReference>
<dbReference type="Gene3D" id="3.90.640.10">
    <property type="entry name" value="Actin, Chain A, domain 4"/>
    <property type="match status" value="1"/>
</dbReference>
<dbReference type="InterPro" id="IPR043129">
    <property type="entry name" value="ATPase_NBD"/>
</dbReference>
<keyword evidence="3" id="KW-0067">ATP-binding</keyword>
<comment type="similarity">
    <text evidence="1">Belongs to the heat shock protein 70 family.</text>
</comment>
<organism evidence="4 5">
    <name type="scientific">Fuscibacter oryzae</name>
    <dbReference type="NCBI Taxonomy" id="2803939"/>
    <lineage>
        <taxon>Bacteria</taxon>
        <taxon>Pseudomonadati</taxon>
        <taxon>Pseudomonadota</taxon>
        <taxon>Alphaproteobacteria</taxon>
        <taxon>Rhodobacterales</taxon>
        <taxon>Paracoccaceae</taxon>
        <taxon>Fuscibacter</taxon>
    </lineage>
</organism>
<protein>
    <submittedName>
        <fullName evidence="4">Hsp70 family protein</fullName>
    </submittedName>
</protein>
<accession>A0A8J7MNX1</accession>
<proteinExistence type="inferred from homology"/>
<dbReference type="InterPro" id="IPR013126">
    <property type="entry name" value="Hsp_70_fam"/>
</dbReference>
<sequence length="413" mass="43278">MQACGIDFGTSNSTVGLADGNGARLIALEGGSPTLPSAVFWQTEGAPPLFGRAAVAAYLEGEEGRLMRGLKSTLGSGLINDKTAVGGRAVSFKDVLSRFIGHLRAAQQAEVSLDRVVLGRPVHFVDDDAAADAAAEATLAEIARACGWREVAFQYEPIAAALHYETTAQTEELVLIVDIGGGTSDVSVVRVGPGRAGLPDRAGDILANDGIRVGGTDFDRLLSLVEVMPHLGYLAPTKGGGTMPRHYYLDLATWHRINALYTARTASDLKALRAVADRPELIDRMIRVVDGRHGHALAMRVEEAKITLSDAEAARLALSGLTGGPNPMVRREGFEAAVEAPLDRIRALLGRVLGQAGVTADQIGTAFLTGGSSQLPVLRATVQAVLPGVTMATGDMLGSVGTGLALDAWRRFG</sequence>
<dbReference type="AlphaFoldDB" id="A0A8J7MNX1"/>
<gene>
    <name evidence="4" type="ORF">JI744_03830</name>
</gene>
<dbReference type="PANTHER" id="PTHR42749:SF1">
    <property type="entry name" value="CELL SHAPE-DETERMINING PROTEIN MREB"/>
    <property type="match status" value="1"/>
</dbReference>
<dbReference type="PRINTS" id="PR00301">
    <property type="entry name" value="HEATSHOCK70"/>
</dbReference>
<dbReference type="SUPFAM" id="SSF53067">
    <property type="entry name" value="Actin-like ATPase domain"/>
    <property type="match status" value="2"/>
</dbReference>
<evidence type="ECO:0000256" key="1">
    <source>
        <dbReference type="ARBA" id="ARBA00007381"/>
    </source>
</evidence>
<evidence type="ECO:0000256" key="2">
    <source>
        <dbReference type="ARBA" id="ARBA00022741"/>
    </source>
</evidence>
<dbReference type="CDD" id="cd10231">
    <property type="entry name" value="ASKHA_NBD_HSP70_YegD-like"/>
    <property type="match status" value="1"/>
</dbReference>
<keyword evidence="2" id="KW-0547">Nucleotide-binding</keyword>
<evidence type="ECO:0000313" key="4">
    <source>
        <dbReference type="EMBL" id="MBL4927228.1"/>
    </source>
</evidence>
<dbReference type="RefSeq" id="WP_202658381.1">
    <property type="nucleotide sequence ID" value="NZ_JAESVP010000002.1"/>
</dbReference>
<dbReference type="GO" id="GO:0005524">
    <property type="term" value="F:ATP binding"/>
    <property type="evidence" value="ECO:0007669"/>
    <property type="project" value="UniProtKB-KW"/>
</dbReference>
<keyword evidence="5" id="KW-1185">Reference proteome</keyword>
<evidence type="ECO:0000313" key="5">
    <source>
        <dbReference type="Proteomes" id="UP000619033"/>
    </source>
</evidence>
<dbReference type="InterPro" id="IPR042054">
    <property type="entry name" value="YegD-like"/>
</dbReference>
<dbReference type="Gene3D" id="3.30.420.40">
    <property type="match status" value="2"/>
</dbReference>
<dbReference type="PROSITE" id="PS00329">
    <property type="entry name" value="HSP70_2"/>
    <property type="match status" value="1"/>
</dbReference>
<dbReference type="EMBL" id="JAESVP010000002">
    <property type="protein sequence ID" value="MBL4927228.1"/>
    <property type="molecule type" value="Genomic_DNA"/>
</dbReference>
<dbReference type="Pfam" id="PF00012">
    <property type="entry name" value="HSP70"/>
    <property type="match status" value="2"/>
</dbReference>
<dbReference type="Proteomes" id="UP000619033">
    <property type="component" value="Unassembled WGS sequence"/>
</dbReference>
<reference evidence="4" key="1">
    <citation type="submission" date="2021-01" db="EMBL/GenBank/DDBJ databases">
        <title>Genome seq and assembly of Tabrizicola sp. KVB23.</title>
        <authorList>
            <person name="Chhetri G."/>
        </authorList>
    </citation>
    <scope>NUCLEOTIDE SEQUENCE</scope>
    <source>
        <strain evidence="4">KVB23</strain>
    </source>
</reference>